<comment type="caution">
    <text evidence="2">The sequence shown here is derived from an EMBL/GenBank/DDBJ whole genome shotgun (WGS) entry which is preliminary data.</text>
</comment>
<name>A0A838WKM9_9CYAN</name>
<dbReference type="PANTHER" id="PTHR32182">
    <property type="entry name" value="DNA REPLICATION AND REPAIR PROTEIN RECF"/>
    <property type="match status" value="1"/>
</dbReference>
<feature type="domain" description="Rad50/SbcC-type AAA" evidence="1">
    <location>
        <begin position="6"/>
        <end position="57"/>
    </location>
</feature>
<dbReference type="Pfam" id="PF13476">
    <property type="entry name" value="AAA_23"/>
    <property type="match status" value="1"/>
</dbReference>
<evidence type="ECO:0000259" key="1">
    <source>
        <dbReference type="Pfam" id="PF13476"/>
    </source>
</evidence>
<dbReference type="PANTHER" id="PTHR32182:SF22">
    <property type="entry name" value="ATP-DEPENDENT ENDONUCLEASE, OLD FAMILY-RELATED"/>
    <property type="match status" value="1"/>
</dbReference>
<gene>
    <name evidence="2" type="ORF">FHK98_02170</name>
</gene>
<proteinExistence type="predicted"/>
<organism evidence="2 3">
    <name type="scientific">Cylindrospermopsis raciborskii CS-506_A</name>
    <dbReference type="NCBI Taxonomy" id="2585140"/>
    <lineage>
        <taxon>Bacteria</taxon>
        <taxon>Bacillati</taxon>
        <taxon>Cyanobacteriota</taxon>
        <taxon>Cyanophyceae</taxon>
        <taxon>Nostocales</taxon>
        <taxon>Aphanizomenonaceae</taxon>
        <taxon>Cylindrospermopsis</taxon>
    </lineage>
</organism>
<sequence length="68" mass="7914">MKRIKEIKIKNFKAFQQEQSFSLNGKNLLVYGNNGSGKSSLFWALYTLLQSSTKTDQDIQKYFVNYLV</sequence>
<evidence type="ECO:0000313" key="2">
    <source>
        <dbReference type="EMBL" id="MBA4464720.1"/>
    </source>
</evidence>
<dbReference type="GO" id="GO:0016887">
    <property type="term" value="F:ATP hydrolysis activity"/>
    <property type="evidence" value="ECO:0007669"/>
    <property type="project" value="InterPro"/>
</dbReference>
<dbReference type="AlphaFoldDB" id="A0A838WKM9"/>
<evidence type="ECO:0000313" key="3">
    <source>
        <dbReference type="Proteomes" id="UP000538075"/>
    </source>
</evidence>
<feature type="non-terminal residue" evidence="2">
    <location>
        <position position="68"/>
    </location>
</feature>
<protein>
    <submittedName>
        <fullName evidence="2">AAA family ATPase</fullName>
    </submittedName>
</protein>
<accession>A0A838WKM9</accession>
<dbReference type="InterPro" id="IPR027417">
    <property type="entry name" value="P-loop_NTPase"/>
</dbReference>
<dbReference type="GO" id="GO:0000731">
    <property type="term" value="P:DNA synthesis involved in DNA repair"/>
    <property type="evidence" value="ECO:0007669"/>
    <property type="project" value="TreeGrafter"/>
</dbReference>
<dbReference type="Proteomes" id="UP000538075">
    <property type="component" value="Unassembled WGS sequence"/>
</dbReference>
<dbReference type="GO" id="GO:0006302">
    <property type="term" value="P:double-strand break repair"/>
    <property type="evidence" value="ECO:0007669"/>
    <property type="project" value="InterPro"/>
</dbReference>
<dbReference type="SUPFAM" id="SSF52540">
    <property type="entry name" value="P-loop containing nucleoside triphosphate hydrolases"/>
    <property type="match status" value="1"/>
</dbReference>
<dbReference type="InterPro" id="IPR038729">
    <property type="entry name" value="Rad50/SbcC_AAA"/>
</dbReference>
<reference evidence="2 3" key="1">
    <citation type="journal article" date="2020" name="J. Appl. Phycol.">
        <title>Morphological changes and genome evolution in Raphidiopsis raciborskii CS-506 after 23 years in culture.</title>
        <authorList>
            <person name="Willis A."/>
            <person name="Bent S.J."/>
            <person name="Jameson I.D."/>
        </authorList>
    </citation>
    <scope>NUCLEOTIDE SEQUENCE [LARGE SCALE GENOMIC DNA]</scope>
    <source>
        <strain evidence="2 3">CS-506_A</strain>
    </source>
</reference>
<dbReference type="EMBL" id="VDFG01000156">
    <property type="protein sequence ID" value="MBA4464720.1"/>
    <property type="molecule type" value="Genomic_DNA"/>
</dbReference>
<dbReference type="Gene3D" id="3.40.50.300">
    <property type="entry name" value="P-loop containing nucleotide triphosphate hydrolases"/>
    <property type="match status" value="1"/>
</dbReference>